<dbReference type="InterPro" id="IPR019192">
    <property type="entry name" value="Ribosomal_mL40"/>
</dbReference>
<comment type="caution">
    <text evidence="9">The sequence shown here is derived from an EMBL/GenBank/DDBJ whole genome shotgun (WGS) entry which is preliminary data.</text>
</comment>
<dbReference type="PANTHER" id="PTHR13359">
    <property type="entry name" value="39S RIBOSOMAL PROTEIN L40, MITOCHONDRIAL"/>
    <property type="match status" value="1"/>
</dbReference>
<evidence type="ECO:0000313" key="10">
    <source>
        <dbReference type="Proteomes" id="UP001374579"/>
    </source>
</evidence>
<protein>
    <recommendedName>
        <fullName evidence="7">Large ribosomal subunit protein mL40</fullName>
    </recommendedName>
    <alternativeName>
        <fullName evidence="8">39S ribosomal protein L40, mitochondrial</fullName>
    </alternativeName>
</protein>
<evidence type="ECO:0000256" key="7">
    <source>
        <dbReference type="ARBA" id="ARBA00035192"/>
    </source>
</evidence>
<name>A0AAN9GEV1_9CAEN</name>
<sequence length="214" mass="24635">MASRTFQISFAGLVTKFSRLSIPQTSPVIISHHCARCVHTQSSPLLFHATSQLWGAPMKKKKKVDPAVLMQRETKRKKKIERQMKRLEKFGRRLKPVDEIDGDPKILSQIRLRRRPPAVLTFEEGERRALLQKQWSRSKLHQHTEEAATLSSLLITQDRALDELKFESEELYNMAIQLDEMLIGTQMKGPTATPPIKGYFAKDGEYIDTTKTYD</sequence>
<dbReference type="EMBL" id="JBAMIC010000007">
    <property type="protein sequence ID" value="KAK7105752.1"/>
    <property type="molecule type" value="Genomic_DNA"/>
</dbReference>
<dbReference type="AlphaFoldDB" id="A0AAN9GEV1"/>
<reference evidence="9 10" key="1">
    <citation type="submission" date="2024-02" db="EMBL/GenBank/DDBJ databases">
        <title>Chromosome-scale genome assembly of the rough periwinkle Littorina saxatilis.</title>
        <authorList>
            <person name="De Jode A."/>
            <person name="Faria R."/>
            <person name="Formenti G."/>
            <person name="Sims Y."/>
            <person name="Smith T.P."/>
            <person name="Tracey A."/>
            <person name="Wood J.M.D."/>
            <person name="Zagrodzka Z.B."/>
            <person name="Johannesson K."/>
            <person name="Butlin R.K."/>
            <person name="Leder E.H."/>
        </authorList>
    </citation>
    <scope>NUCLEOTIDE SEQUENCE [LARGE SCALE GENOMIC DNA]</scope>
    <source>
        <strain evidence="9">Snail1</strain>
        <tissue evidence="9">Muscle</tissue>
    </source>
</reference>
<keyword evidence="3" id="KW-0809">Transit peptide</keyword>
<evidence type="ECO:0000256" key="5">
    <source>
        <dbReference type="ARBA" id="ARBA00023128"/>
    </source>
</evidence>
<dbReference type="Pfam" id="PF09812">
    <property type="entry name" value="MRP-L28"/>
    <property type="match status" value="1"/>
</dbReference>
<evidence type="ECO:0000256" key="8">
    <source>
        <dbReference type="ARBA" id="ARBA00083752"/>
    </source>
</evidence>
<proteinExistence type="inferred from homology"/>
<keyword evidence="10" id="KW-1185">Reference proteome</keyword>
<dbReference type="GO" id="GO:0005762">
    <property type="term" value="C:mitochondrial large ribosomal subunit"/>
    <property type="evidence" value="ECO:0007669"/>
    <property type="project" value="InterPro"/>
</dbReference>
<organism evidence="9 10">
    <name type="scientific">Littorina saxatilis</name>
    <dbReference type="NCBI Taxonomy" id="31220"/>
    <lineage>
        <taxon>Eukaryota</taxon>
        <taxon>Metazoa</taxon>
        <taxon>Spiralia</taxon>
        <taxon>Lophotrochozoa</taxon>
        <taxon>Mollusca</taxon>
        <taxon>Gastropoda</taxon>
        <taxon>Caenogastropoda</taxon>
        <taxon>Littorinimorpha</taxon>
        <taxon>Littorinoidea</taxon>
        <taxon>Littorinidae</taxon>
        <taxon>Littorina</taxon>
    </lineage>
</organism>
<accession>A0AAN9GEV1</accession>
<comment type="subcellular location">
    <subcellularLocation>
        <location evidence="1">Mitochondrion</location>
    </subcellularLocation>
</comment>
<dbReference type="InterPro" id="IPR039145">
    <property type="entry name" value="Ribosomal_mL40_metazoa/plant"/>
</dbReference>
<dbReference type="FunFam" id="6.10.250.3440:FF:000001">
    <property type="entry name" value="Mitochondrial ribosomal protein L40"/>
    <property type="match status" value="1"/>
</dbReference>
<gene>
    <name evidence="9" type="ORF">V1264_017091</name>
</gene>
<evidence type="ECO:0000256" key="3">
    <source>
        <dbReference type="ARBA" id="ARBA00022946"/>
    </source>
</evidence>
<evidence type="ECO:0000256" key="2">
    <source>
        <dbReference type="ARBA" id="ARBA00009360"/>
    </source>
</evidence>
<evidence type="ECO:0000256" key="1">
    <source>
        <dbReference type="ARBA" id="ARBA00004173"/>
    </source>
</evidence>
<keyword evidence="5" id="KW-0496">Mitochondrion</keyword>
<dbReference type="Proteomes" id="UP001374579">
    <property type="component" value="Unassembled WGS sequence"/>
</dbReference>
<keyword evidence="6" id="KW-0687">Ribonucleoprotein</keyword>
<keyword evidence="4" id="KW-0689">Ribosomal protein</keyword>
<evidence type="ECO:0000256" key="6">
    <source>
        <dbReference type="ARBA" id="ARBA00023274"/>
    </source>
</evidence>
<dbReference type="PANTHER" id="PTHR13359:SF2">
    <property type="entry name" value="LARGE RIBOSOMAL SUBUNIT PROTEIN ML40"/>
    <property type="match status" value="1"/>
</dbReference>
<evidence type="ECO:0000313" key="9">
    <source>
        <dbReference type="EMBL" id="KAK7105752.1"/>
    </source>
</evidence>
<dbReference type="Gene3D" id="6.10.250.3440">
    <property type="match status" value="1"/>
</dbReference>
<comment type="similarity">
    <text evidence="2">Belongs to the mitochondrion-specific ribosomal protein mL40 family.</text>
</comment>
<evidence type="ECO:0000256" key="4">
    <source>
        <dbReference type="ARBA" id="ARBA00022980"/>
    </source>
</evidence>